<name>A0A6A3I8L5_9STRA</name>
<dbReference type="AlphaFoldDB" id="A0A6A3I8L5"/>
<organism evidence="1 2">
    <name type="scientific">Phytophthora rubi</name>
    <dbReference type="NCBI Taxonomy" id="129364"/>
    <lineage>
        <taxon>Eukaryota</taxon>
        <taxon>Sar</taxon>
        <taxon>Stramenopiles</taxon>
        <taxon>Oomycota</taxon>
        <taxon>Peronosporomycetes</taxon>
        <taxon>Peronosporales</taxon>
        <taxon>Peronosporaceae</taxon>
        <taxon>Phytophthora</taxon>
    </lineage>
</organism>
<sequence>MLRSWWIFQGKFYLLNVPVARKSGGGAKSEVPHWIDSGVHASTIAPLALNARNCKPSVRYASGARNAVAHSQRSPWPRRASRDCRSSADAPRHRLLRYLVRRLVRENLDCSRTRNPFF</sequence>
<protein>
    <submittedName>
        <fullName evidence="1">Uncharacterized protein</fullName>
    </submittedName>
</protein>
<gene>
    <name evidence="1" type="ORF">PR002_g24491</name>
</gene>
<dbReference type="Proteomes" id="UP000435112">
    <property type="component" value="Unassembled WGS sequence"/>
</dbReference>
<comment type="caution">
    <text evidence="1">The sequence shown here is derived from an EMBL/GenBank/DDBJ whole genome shotgun (WGS) entry which is preliminary data.</text>
</comment>
<proteinExistence type="predicted"/>
<dbReference type="EMBL" id="QXFU01003017">
    <property type="protein sequence ID" value="KAE8979186.1"/>
    <property type="molecule type" value="Genomic_DNA"/>
</dbReference>
<evidence type="ECO:0000313" key="1">
    <source>
        <dbReference type="EMBL" id="KAE8979186.1"/>
    </source>
</evidence>
<reference evidence="1 2" key="1">
    <citation type="submission" date="2018-09" db="EMBL/GenBank/DDBJ databases">
        <title>Genomic investigation of the strawberry pathogen Phytophthora fragariae indicates pathogenicity is determined by transcriptional variation in three key races.</title>
        <authorList>
            <person name="Adams T.M."/>
            <person name="Armitage A.D."/>
            <person name="Sobczyk M.K."/>
            <person name="Bates H.J."/>
            <person name="Dunwell J.M."/>
            <person name="Nellist C.F."/>
            <person name="Harrison R.J."/>
        </authorList>
    </citation>
    <scope>NUCLEOTIDE SEQUENCE [LARGE SCALE GENOMIC DNA]</scope>
    <source>
        <strain evidence="1 2">SCRP324</strain>
    </source>
</reference>
<evidence type="ECO:0000313" key="2">
    <source>
        <dbReference type="Proteomes" id="UP000435112"/>
    </source>
</evidence>
<accession>A0A6A3I8L5</accession>